<dbReference type="InterPro" id="IPR013762">
    <property type="entry name" value="Integrase-like_cat_sf"/>
</dbReference>
<dbReference type="GO" id="GO:0003677">
    <property type="term" value="F:DNA binding"/>
    <property type="evidence" value="ECO:0007669"/>
    <property type="project" value="InterPro"/>
</dbReference>
<sequence>MMPDQHWAHVAGIEVEQLGVHGMRATAVTNTLEHNPDIAKVQMWLGHTNISTTRL</sequence>
<dbReference type="Gene3D" id="1.10.443.10">
    <property type="entry name" value="Intergrase catalytic core"/>
    <property type="match status" value="1"/>
</dbReference>
<dbReference type="GO" id="GO:0015074">
    <property type="term" value="P:DNA integration"/>
    <property type="evidence" value="ECO:0007669"/>
    <property type="project" value="InterPro"/>
</dbReference>
<dbReference type="Pfam" id="PF00589">
    <property type="entry name" value="Phage_integrase"/>
    <property type="match status" value="1"/>
</dbReference>
<dbReference type="AlphaFoldDB" id="A0A0P9JY73"/>
<dbReference type="SUPFAM" id="SSF56349">
    <property type="entry name" value="DNA breaking-rejoining enzymes"/>
    <property type="match status" value="1"/>
</dbReference>
<evidence type="ECO:0000256" key="1">
    <source>
        <dbReference type="ARBA" id="ARBA00023172"/>
    </source>
</evidence>
<dbReference type="InterPro" id="IPR011010">
    <property type="entry name" value="DNA_brk_join_enz"/>
</dbReference>
<name>A0A0P9JY73_9PSED</name>
<keyword evidence="1" id="KW-0233">DNA recombination</keyword>
<gene>
    <name evidence="3" type="ORF">ALQ84_00881</name>
</gene>
<evidence type="ECO:0000259" key="2">
    <source>
        <dbReference type="Pfam" id="PF00589"/>
    </source>
</evidence>
<proteinExistence type="predicted"/>
<dbReference type="InterPro" id="IPR002104">
    <property type="entry name" value="Integrase_catalytic"/>
</dbReference>
<dbReference type="EMBL" id="RBOC01000096">
    <property type="protein sequence ID" value="RMM09536.1"/>
    <property type="molecule type" value="Genomic_DNA"/>
</dbReference>
<comment type="caution">
    <text evidence="3">The sequence shown here is derived from an EMBL/GenBank/DDBJ whole genome shotgun (WGS) entry which is preliminary data.</text>
</comment>
<dbReference type="Proteomes" id="UP000278587">
    <property type="component" value="Unassembled WGS sequence"/>
</dbReference>
<accession>A0A0P9JY73</accession>
<feature type="domain" description="Tyr recombinase" evidence="2">
    <location>
        <begin position="6"/>
        <end position="54"/>
    </location>
</feature>
<reference evidence="3 4" key="1">
    <citation type="submission" date="2018-08" db="EMBL/GenBank/DDBJ databases">
        <title>Recombination of ecologically and evolutionarily significant loci maintains genetic cohesion in the Pseudomonas syringae species complex.</title>
        <authorList>
            <person name="Dillon M."/>
            <person name="Thakur S."/>
            <person name="Almeida R.N.D."/>
            <person name="Weir B.S."/>
            <person name="Guttman D.S."/>
        </authorList>
    </citation>
    <scope>NUCLEOTIDE SEQUENCE [LARGE SCALE GENOMIC DNA]</scope>
    <source>
        <strain evidence="3 4">ICMP 4086</strain>
    </source>
</reference>
<evidence type="ECO:0000313" key="4">
    <source>
        <dbReference type="Proteomes" id="UP000278587"/>
    </source>
</evidence>
<evidence type="ECO:0000313" key="3">
    <source>
        <dbReference type="EMBL" id="RMM09536.1"/>
    </source>
</evidence>
<dbReference type="GO" id="GO:0006310">
    <property type="term" value="P:DNA recombination"/>
    <property type="evidence" value="ECO:0007669"/>
    <property type="project" value="UniProtKB-KW"/>
</dbReference>
<organism evidence="3 4">
    <name type="scientific">Pseudomonas caricapapayae</name>
    <dbReference type="NCBI Taxonomy" id="46678"/>
    <lineage>
        <taxon>Bacteria</taxon>
        <taxon>Pseudomonadati</taxon>
        <taxon>Pseudomonadota</taxon>
        <taxon>Gammaproteobacteria</taxon>
        <taxon>Pseudomonadales</taxon>
        <taxon>Pseudomonadaceae</taxon>
        <taxon>Pseudomonas</taxon>
    </lineage>
</organism>
<protein>
    <submittedName>
        <fullName evidence="3">Phage integrase</fullName>
    </submittedName>
</protein>